<evidence type="ECO:0000313" key="5">
    <source>
        <dbReference type="EMBL" id="KFD52659.1"/>
    </source>
</evidence>
<dbReference type="InterPro" id="IPR025110">
    <property type="entry name" value="AMP-bd_C"/>
</dbReference>
<dbReference type="GO" id="GO:0031956">
    <property type="term" value="F:medium-chain fatty acid-CoA ligase activity"/>
    <property type="evidence" value="ECO:0007669"/>
    <property type="project" value="TreeGrafter"/>
</dbReference>
<name>A0A085M613_9BILA</name>
<dbReference type="PROSITE" id="PS00455">
    <property type="entry name" value="AMP_BINDING"/>
    <property type="match status" value="1"/>
</dbReference>
<feature type="domain" description="AMP-dependent synthetase/ligase" evidence="3">
    <location>
        <begin position="98"/>
        <end position="428"/>
    </location>
</feature>
<keyword evidence="2" id="KW-0812">Transmembrane</keyword>
<dbReference type="AlphaFoldDB" id="A0A085M613"/>
<dbReference type="Gene3D" id="3.30.300.30">
    <property type="match status" value="1"/>
</dbReference>
<dbReference type="InterPro" id="IPR020845">
    <property type="entry name" value="AMP-binding_CS"/>
</dbReference>
<dbReference type="SUPFAM" id="SSF56801">
    <property type="entry name" value="Acetyl-CoA synthetase-like"/>
    <property type="match status" value="1"/>
</dbReference>
<reference evidence="5 6" key="1">
    <citation type="journal article" date="2014" name="Nat. Genet.">
        <title>Genome and transcriptome of the porcine whipworm Trichuris suis.</title>
        <authorList>
            <person name="Jex A.R."/>
            <person name="Nejsum P."/>
            <person name="Schwarz E.M."/>
            <person name="Hu L."/>
            <person name="Young N.D."/>
            <person name="Hall R.S."/>
            <person name="Korhonen P.K."/>
            <person name="Liao S."/>
            <person name="Thamsborg S."/>
            <person name="Xia J."/>
            <person name="Xu P."/>
            <person name="Wang S."/>
            <person name="Scheerlinck J.P."/>
            <person name="Hofmann A."/>
            <person name="Sternberg P.W."/>
            <person name="Wang J."/>
            <person name="Gasser R.B."/>
        </authorList>
    </citation>
    <scope>NUCLEOTIDE SEQUENCE [LARGE SCALE GENOMIC DNA]</scope>
    <source>
        <strain evidence="5">DCEP-RM93M</strain>
    </source>
</reference>
<keyword evidence="2" id="KW-0472">Membrane</keyword>
<dbReference type="PANTHER" id="PTHR43201">
    <property type="entry name" value="ACYL-COA SYNTHETASE"/>
    <property type="match status" value="1"/>
</dbReference>
<dbReference type="EMBL" id="KL363225">
    <property type="protein sequence ID" value="KFD52659.1"/>
    <property type="molecule type" value="Genomic_DNA"/>
</dbReference>
<comment type="similarity">
    <text evidence="1">Belongs to the ATP-dependent AMP-binding enzyme family.</text>
</comment>
<feature type="domain" description="AMP-binding enzyme C-terminal" evidence="4">
    <location>
        <begin position="479"/>
        <end position="556"/>
    </location>
</feature>
<dbReference type="GO" id="GO:0006631">
    <property type="term" value="P:fatty acid metabolic process"/>
    <property type="evidence" value="ECO:0007669"/>
    <property type="project" value="TreeGrafter"/>
</dbReference>
<dbReference type="InterPro" id="IPR042099">
    <property type="entry name" value="ANL_N_sf"/>
</dbReference>
<feature type="transmembrane region" description="Helical" evidence="2">
    <location>
        <begin position="147"/>
        <end position="165"/>
    </location>
</feature>
<evidence type="ECO:0000256" key="2">
    <source>
        <dbReference type="SAM" id="Phobius"/>
    </source>
</evidence>
<dbReference type="Gene3D" id="3.40.50.12780">
    <property type="entry name" value="N-terminal domain of ligase-like"/>
    <property type="match status" value="1"/>
</dbReference>
<evidence type="ECO:0000259" key="3">
    <source>
        <dbReference type="Pfam" id="PF00501"/>
    </source>
</evidence>
<dbReference type="Proteomes" id="UP000030764">
    <property type="component" value="Unassembled WGS sequence"/>
</dbReference>
<dbReference type="NCBIfam" id="NF005702">
    <property type="entry name" value="PRK07514.1"/>
    <property type="match status" value="1"/>
</dbReference>
<dbReference type="InterPro" id="IPR045851">
    <property type="entry name" value="AMP-bd_C_sf"/>
</dbReference>
<evidence type="ECO:0008006" key="7">
    <source>
        <dbReference type="Google" id="ProtNLM"/>
    </source>
</evidence>
<dbReference type="Pfam" id="PF13193">
    <property type="entry name" value="AMP-binding_C"/>
    <property type="match status" value="1"/>
</dbReference>
<protein>
    <recommendedName>
        <fullName evidence="7">AMP-binding enzyme</fullName>
    </recommendedName>
</protein>
<gene>
    <name evidence="5" type="ORF">M513_06506</name>
</gene>
<dbReference type="Pfam" id="PF00501">
    <property type="entry name" value="AMP-binding"/>
    <property type="match status" value="1"/>
</dbReference>
<proteinExistence type="inferred from homology"/>
<evidence type="ECO:0000256" key="1">
    <source>
        <dbReference type="ARBA" id="ARBA00006432"/>
    </source>
</evidence>
<organism evidence="5 6">
    <name type="scientific">Trichuris suis</name>
    <name type="common">pig whipworm</name>
    <dbReference type="NCBI Taxonomy" id="68888"/>
    <lineage>
        <taxon>Eukaryota</taxon>
        <taxon>Metazoa</taxon>
        <taxon>Ecdysozoa</taxon>
        <taxon>Nematoda</taxon>
        <taxon>Enoplea</taxon>
        <taxon>Dorylaimia</taxon>
        <taxon>Trichinellida</taxon>
        <taxon>Trichuridae</taxon>
        <taxon>Trichuris</taxon>
    </lineage>
</organism>
<sequence length="571" mass="63846">MTILPNVMRRARYHVTDSMKNRRQNEFWKKVCPENHFVVAKDVLHSSAETYAAGFERLLQVSCQLLWPDEAVIVVLRKHSNMASSSNNLYSHLHFANADLIAFTDHRGEQTTYGQFHELICRMSTQLLHNRVTVCDRVASQLAKSKLALALCLACMKIGAVYIPLSPAFRLSEMRYFILDSKPKLLLVPASKVDEYDDNFLRETKVNIICEEALAVQVEQQRPNYSVMPVRQGDVAAICYTSGTTGASKGAMITHGNLTSNGFALQYLWEFSNADILLHALPIDHVHGLFVALVSCLMSGGSTILLPTFDIEQVVRWLPKSTVMMGVPTYYTRLIDFGHCQRKTLGHMRLLISGSAPLWPSTWVQFAENADQEIVERYGMTEGQIICSNPLRGQRKPGTVGTPLPGIEVSIRQGLLHYRGPNTFKGYWGQAEKTRREFTKDGFFNSGDVACQDSEGYVQILGRSSDMIITGGLNVYPKEVEAVINAIDSVQESAVIGLPDLDFGETVVAVVALKPSASRHATNSTIIAELKRRIADYKVPKRLFFVEALPKNLMGKVKKNLLRENLSRLFS</sequence>
<keyword evidence="2" id="KW-1133">Transmembrane helix</keyword>
<evidence type="ECO:0000313" key="6">
    <source>
        <dbReference type="Proteomes" id="UP000030764"/>
    </source>
</evidence>
<evidence type="ECO:0000259" key="4">
    <source>
        <dbReference type="Pfam" id="PF13193"/>
    </source>
</evidence>
<keyword evidence="6" id="KW-1185">Reference proteome</keyword>
<dbReference type="PANTHER" id="PTHR43201:SF8">
    <property type="entry name" value="ACYL-COA SYNTHETASE FAMILY MEMBER 3"/>
    <property type="match status" value="1"/>
</dbReference>
<accession>A0A085M613</accession>
<dbReference type="InterPro" id="IPR000873">
    <property type="entry name" value="AMP-dep_synth/lig_dom"/>
</dbReference>